<name>A0A7C9FNA6_9BACT</name>
<organism evidence="3 4">
    <name type="scientific">Salmonirosea aquatica</name>
    <dbReference type="NCBI Taxonomy" id="2654236"/>
    <lineage>
        <taxon>Bacteria</taxon>
        <taxon>Pseudomonadati</taxon>
        <taxon>Bacteroidota</taxon>
        <taxon>Cytophagia</taxon>
        <taxon>Cytophagales</taxon>
        <taxon>Spirosomataceae</taxon>
        <taxon>Salmonirosea</taxon>
    </lineage>
</organism>
<dbReference type="PANTHER" id="PTHR46268:SF6">
    <property type="entry name" value="UNIVERSAL STRESS PROTEIN UP12"/>
    <property type="match status" value="1"/>
</dbReference>
<feature type="domain" description="UspA" evidence="2">
    <location>
        <begin position="1"/>
        <end position="135"/>
    </location>
</feature>
<dbReference type="CDD" id="cd00293">
    <property type="entry name" value="USP-like"/>
    <property type="match status" value="1"/>
</dbReference>
<dbReference type="InterPro" id="IPR006015">
    <property type="entry name" value="Universal_stress_UspA"/>
</dbReference>
<dbReference type="Pfam" id="PF00582">
    <property type="entry name" value="Usp"/>
    <property type="match status" value="1"/>
</dbReference>
<evidence type="ECO:0000313" key="3">
    <source>
        <dbReference type="EMBL" id="MPR32771.1"/>
    </source>
</evidence>
<dbReference type="AlphaFoldDB" id="A0A7C9FNA6"/>
<evidence type="ECO:0000313" key="4">
    <source>
        <dbReference type="Proteomes" id="UP000479293"/>
    </source>
</evidence>
<protein>
    <recommendedName>
        <fullName evidence="2">UspA domain-containing protein</fullName>
    </recommendedName>
</protein>
<keyword evidence="4" id="KW-1185">Reference proteome</keyword>
<comment type="similarity">
    <text evidence="1">Belongs to the universal stress protein A family.</text>
</comment>
<dbReference type="InterPro" id="IPR006016">
    <property type="entry name" value="UspA"/>
</dbReference>
<evidence type="ECO:0000256" key="1">
    <source>
        <dbReference type="ARBA" id="ARBA00008791"/>
    </source>
</evidence>
<dbReference type="PANTHER" id="PTHR46268">
    <property type="entry name" value="STRESS RESPONSE PROTEIN NHAX"/>
    <property type="match status" value="1"/>
</dbReference>
<dbReference type="Proteomes" id="UP000479293">
    <property type="component" value="Unassembled WGS sequence"/>
</dbReference>
<dbReference type="PRINTS" id="PR01438">
    <property type="entry name" value="UNVRSLSTRESS"/>
</dbReference>
<comment type="caution">
    <text evidence="3">The sequence shown here is derived from an EMBL/GenBank/DDBJ whole genome shotgun (WGS) entry which is preliminary data.</text>
</comment>
<dbReference type="Gene3D" id="3.40.50.12370">
    <property type="match status" value="1"/>
</dbReference>
<dbReference type="RefSeq" id="WP_152757499.1">
    <property type="nucleotide sequence ID" value="NZ_WHLY01000002.1"/>
</dbReference>
<gene>
    <name evidence="3" type="ORF">GBK04_05225</name>
</gene>
<sequence>MKKILLLTDFSETSRKAIDFALQLYKGIACEFTVLNCYIELPLSNDQVDEVVDHNAQSRINEYVDALKQKNSDGDFSFRGTAIGGNLAVAVTGIYEKVPFDAVVVGASGTGSSVRLGSVATEIIRAARYPVLVVPSSVPVKPVQRIVVAIDYQNFRMPEVLAPVRELMKSGMSGLVFLSILDPDSSDSEVDSQEKRLLNEYFLGYNPQHHYTKNDSPAAGIEAFISSHETDLLVTVSHHHSLWDVLLNRSTSRILAYDAQVPLLVLSETVPDPTDELPSPDWNVIL</sequence>
<accession>A0A7C9FNA6</accession>
<dbReference type="SUPFAM" id="SSF52402">
    <property type="entry name" value="Adenine nucleotide alpha hydrolases-like"/>
    <property type="match status" value="2"/>
</dbReference>
<evidence type="ECO:0000259" key="2">
    <source>
        <dbReference type="Pfam" id="PF00582"/>
    </source>
</evidence>
<dbReference type="EMBL" id="WHLY01000002">
    <property type="protein sequence ID" value="MPR32771.1"/>
    <property type="molecule type" value="Genomic_DNA"/>
</dbReference>
<reference evidence="3 4" key="1">
    <citation type="submission" date="2019-10" db="EMBL/GenBank/DDBJ databases">
        <title>Draft Genome Sequence of Cytophagaceae sp. SJW1-29.</title>
        <authorList>
            <person name="Choi A."/>
        </authorList>
    </citation>
    <scope>NUCLEOTIDE SEQUENCE [LARGE SCALE GENOMIC DNA]</scope>
    <source>
        <strain evidence="3 4">SJW1-29</strain>
    </source>
</reference>
<proteinExistence type="inferred from homology"/>